<protein>
    <submittedName>
        <fullName evidence="1">Uncharacterized protein</fullName>
    </submittedName>
</protein>
<organism evidence="1">
    <name type="scientific">Cupriavidus necator</name>
    <name type="common">Alcaligenes eutrophus</name>
    <name type="synonym">Ralstonia eutropha</name>
    <dbReference type="NCBI Taxonomy" id="106590"/>
    <lineage>
        <taxon>Bacteria</taxon>
        <taxon>Pseudomonadati</taxon>
        <taxon>Pseudomonadota</taxon>
        <taxon>Betaproteobacteria</taxon>
        <taxon>Burkholderiales</taxon>
        <taxon>Burkholderiaceae</taxon>
        <taxon>Cupriavidus</taxon>
    </lineage>
</organism>
<sequence>MRILPLLLAACLTGCGTTLTVRFPPVAAELKQRCGATIFDPLTTADQYDLGRALGQAKEYGKTCAARFDRLLDATEAREALAIEVTR</sequence>
<gene>
    <name evidence="1" type="ORF">CNECB9_1150024</name>
</gene>
<reference evidence="1" key="1">
    <citation type="submission" date="2016-09" db="EMBL/GenBank/DDBJ databases">
        <authorList>
            <person name="Capua I."/>
            <person name="De Benedictis P."/>
            <person name="Joannis T."/>
            <person name="Lombin L.H."/>
            <person name="Cattoli G."/>
        </authorList>
    </citation>
    <scope>NUCLEOTIDE SEQUENCE</scope>
    <source>
        <strain evidence="1">B9</strain>
    </source>
</reference>
<name>A0A1K0I8M2_CUPNE</name>
<dbReference type="AlphaFoldDB" id="A0A1K0I8M2"/>
<dbReference type="EMBL" id="FMSH01000019">
    <property type="protein sequence ID" value="SCU73480.1"/>
    <property type="molecule type" value="Genomic_DNA"/>
</dbReference>
<evidence type="ECO:0000313" key="1">
    <source>
        <dbReference type="EMBL" id="SCU73480.1"/>
    </source>
</evidence>
<accession>A0A1K0I8M2</accession>
<proteinExistence type="predicted"/>